<dbReference type="PIRSF" id="PIRSF037420">
    <property type="entry name" value="PQQ_syn_pqqE"/>
    <property type="match status" value="1"/>
</dbReference>
<dbReference type="GO" id="GO:0046872">
    <property type="term" value="F:metal ion binding"/>
    <property type="evidence" value="ECO:0007669"/>
    <property type="project" value="UniProtKB-KW"/>
</dbReference>
<proteinExistence type="predicted"/>
<dbReference type="AlphaFoldDB" id="A0A0F6SGN4"/>
<dbReference type="InterPro" id="IPR023885">
    <property type="entry name" value="4Fe4S-binding_SPASM_dom"/>
</dbReference>
<dbReference type="CDD" id="cd01335">
    <property type="entry name" value="Radical_SAM"/>
    <property type="match status" value="1"/>
</dbReference>
<dbReference type="RefSeq" id="WP_053236092.1">
    <property type="nucleotide sequence ID" value="NZ_CP011125.1"/>
</dbReference>
<evidence type="ECO:0000256" key="4">
    <source>
        <dbReference type="ARBA" id="ARBA00022723"/>
    </source>
</evidence>
<keyword evidence="5" id="KW-0408">Iron</keyword>
<dbReference type="STRING" id="927083.DB32_006148"/>
<name>A0A0F6SGN4_9BACT</name>
<dbReference type="Pfam" id="PF13186">
    <property type="entry name" value="SPASM"/>
    <property type="match status" value="1"/>
</dbReference>
<dbReference type="GO" id="GO:0051539">
    <property type="term" value="F:4 iron, 4 sulfur cluster binding"/>
    <property type="evidence" value="ECO:0007669"/>
    <property type="project" value="UniProtKB-KW"/>
</dbReference>
<evidence type="ECO:0000256" key="2">
    <source>
        <dbReference type="ARBA" id="ARBA00022485"/>
    </source>
</evidence>
<feature type="domain" description="Radical SAM core" evidence="7">
    <location>
        <begin position="16"/>
        <end position="228"/>
    </location>
</feature>
<protein>
    <submittedName>
        <fullName evidence="8">Heme biosynthesis protein</fullName>
    </submittedName>
</protein>
<organism evidence="8 9">
    <name type="scientific">Sandaracinus amylolyticus</name>
    <dbReference type="NCBI Taxonomy" id="927083"/>
    <lineage>
        <taxon>Bacteria</taxon>
        <taxon>Pseudomonadati</taxon>
        <taxon>Myxococcota</taxon>
        <taxon>Polyangia</taxon>
        <taxon>Polyangiales</taxon>
        <taxon>Sandaracinaceae</taxon>
        <taxon>Sandaracinus</taxon>
    </lineage>
</organism>
<keyword evidence="6" id="KW-0411">Iron-sulfur</keyword>
<keyword evidence="2" id="KW-0004">4Fe-4S</keyword>
<reference evidence="8 9" key="1">
    <citation type="submission" date="2015-03" db="EMBL/GenBank/DDBJ databases">
        <title>Genome assembly of Sandaracinus amylolyticus DSM 53668.</title>
        <authorList>
            <person name="Sharma G."/>
            <person name="Subramanian S."/>
        </authorList>
    </citation>
    <scope>NUCLEOTIDE SEQUENCE [LARGE SCALE GENOMIC DNA]</scope>
    <source>
        <strain evidence="8 9">DSM 53668</strain>
    </source>
</reference>
<dbReference type="SFLD" id="SFLDG01067">
    <property type="entry name" value="SPASM/twitch_domain_containing"/>
    <property type="match status" value="1"/>
</dbReference>
<keyword evidence="3" id="KW-0949">S-adenosyl-L-methionine</keyword>
<evidence type="ECO:0000256" key="3">
    <source>
        <dbReference type="ARBA" id="ARBA00022691"/>
    </source>
</evidence>
<keyword evidence="4" id="KW-0479">Metal-binding</keyword>
<dbReference type="InterPro" id="IPR007197">
    <property type="entry name" value="rSAM"/>
</dbReference>
<dbReference type="SFLD" id="SFLDG01386">
    <property type="entry name" value="main_SPASM_domain-containing"/>
    <property type="match status" value="1"/>
</dbReference>
<evidence type="ECO:0000313" key="9">
    <source>
        <dbReference type="Proteomes" id="UP000034883"/>
    </source>
</evidence>
<dbReference type="Pfam" id="PF04055">
    <property type="entry name" value="Radical_SAM"/>
    <property type="match status" value="1"/>
</dbReference>
<dbReference type="Proteomes" id="UP000034883">
    <property type="component" value="Chromosome"/>
</dbReference>
<evidence type="ECO:0000313" key="8">
    <source>
        <dbReference type="EMBL" id="AKF08999.1"/>
    </source>
</evidence>
<dbReference type="SFLD" id="SFLDS00029">
    <property type="entry name" value="Radical_SAM"/>
    <property type="match status" value="1"/>
</dbReference>
<dbReference type="SUPFAM" id="SSF102114">
    <property type="entry name" value="Radical SAM enzymes"/>
    <property type="match status" value="1"/>
</dbReference>
<keyword evidence="9" id="KW-1185">Reference proteome</keyword>
<dbReference type="InterPro" id="IPR017200">
    <property type="entry name" value="PqqE-like"/>
</dbReference>
<dbReference type="KEGG" id="samy:DB32_006148"/>
<dbReference type="NCBIfam" id="TIGR04085">
    <property type="entry name" value="rSAM_more_4Fe4S"/>
    <property type="match status" value="1"/>
</dbReference>
<evidence type="ECO:0000256" key="6">
    <source>
        <dbReference type="ARBA" id="ARBA00023014"/>
    </source>
</evidence>
<accession>A0A0F6SGN4</accession>
<dbReference type="OrthoDB" id="9782387at2"/>
<evidence type="ECO:0000256" key="1">
    <source>
        <dbReference type="ARBA" id="ARBA00001966"/>
    </source>
</evidence>
<dbReference type="PROSITE" id="PS51918">
    <property type="entry name" value="RADICAL_SAM"/>
    <property type="match status" value="1"/>
</dbReference>
<dbReference type="PANTHER" id="PTHR11228:SF7">
    <property type="entry name" value="PQQA PEPTIDE CYCLASE"/>
    <property type="match status" value="1"/>
</dbReference>
<evidence type="ECO:0000256" key="5">
    <source>
        <dbReference type="ARBA" id="ARBA00023004"/>
    </source>
</evidence>
<sequence>MTHGSIRDPRVTPIGETGLRYVVWELTLRCDLACRHCGSRAGKAREDELSTDEALDVVRQLASMGAREVVLIGGEAYLRDDWTIVARAIADAGMRCAMVSGGRGLDATRARAAREAGVASVSISIDGIGATHDVQRGLDGAFESARVAMRNLRDAGVTLQANTQVNRLSYPELDAILDLLVEERATGWQLAMTVPMGRAADRPDWLLQPHELLEVYPKLAALAERGARHGVLFFPGNNIGYFGPHEATLRGRGITDDVAWGGCIAGKHAMGIESDGSIKGCPSLPSADWVGGTAREASLREIWEQTRELRYVRDRELPGALWGECARCYYASVCGGGCTWTAHTFFGRPGNNPYCHHRALEMRARGERERLVRVEAAPGAPFDHGRWEIVVEPWVEGEGVARVERPSKRLRVL</sequence>
<dbReference type="PANTHER" id="PTHR11228">
    <property type="entry name" value="RADICAL SAM DOMAIN PROTEIN"/>
    <property type="match status" value="1"/>
</dbReference>
<dbReference type="InterPro" id="IPR058240">
    <property type="entry name" value="rSAM_sf"/>
</dbReference>
<dbReference type="EMBL" id="CP011125">
    <property type="protein sequence ID" value="AKF08999.1"/>
    <property type="molecule type" value="Genomic_DNA"/>
</dbReference>
<evidence type="ECO:0000259" key="7">
    <source>
        <dbReference type="PROSITE" id="PS51918"/>
    </source>
</evidence>
<comment type="cofactor">
    <cofactor evidence="1">
        <name>[4Fe-4S] cluster</name>
        <dbReference type="ChEBI" id="CHEBI:49883"/>
    </cofactor>
</comment>
<gene>
    <name evidence="8" type="ORF">DB32_006148</name>
</gene>
<dbReference type="InterPro" id="IPR013785">
    <property type="entry name" value="Aldolase_TIM"/>
</dbReference>
<dbReference type="Gene3D" id="3.20.20.70">
    <property type="entry name" value="Aldolase class I"/>
    <property type="match status" value="1"/>
</dbReference>
<dbReference type="InterPro" id="IPR050377">
    <property type="entry name" value="Radical_SAM_PqqE_MftC-like"/>
</dbReference>
<dbReference type="GO" id="GO:0003824">
    <property type="term" value="F:catalytic activity"/>
    <property type="evidence" value="ECO:0007669"/>
    <property type="project" value="InterPro"/>
</dbReference>